<dbReference type="EMBL" id="CP022115">
    <property type="protein sequence ID" value="ASJ24635.1"/>
    <property type="molecule type" value="Genomic_DNA"/>
</dbReference>
<keyword evidence="6" id="KW-0460">Magnesium</keyword>
<dbReference type="RefSeq" id="WP_088860845.1">
    <property type="nucleotide sequence ID" value="NZ_CP022115.1"/>
</dbReference>
<dbReference type="GO" id="GO:0017110">
    <property type="term" value="F:nucleoside diphosphate phosphatase activity"/>
    <property type="evidence" value="ECO:0007669"/>
    <property type="project" value="InterPro"/>
</dbReference>
<dbReference type="Proteomes" id="UP000197424">
    <property type="component" value="Chromosome"/>
</dbReference>
<dbReference type="OrthoDB" id="8594221at2"/>
<dbReference type="PANTHER" id="PTHR43222:SF11">
    <property type="entry name" value="PHOSPHATASE NUDJ"/>
    <property type="match status" value="1"/>
</dbReference>
<comment type="subunit">
    <text evidence="3 6">Monomer.</text>
</comment>
<comment type="similarity">
    <text evidence="2 6">Belongs to the Nudix hydrolase family. NudJ subfamily.</text>
</comment>
<evidence type="ECO:0000256" key="4">
    <source>
        <dbReference type="ARBA" id="ARBA00015552"/>
    </source>
</evidence>
<dbReference type="Gene3D" id="3.90.79.10">
    <property type="entry name" value="Nucleoside Triphosphate Pyrophosphohydrolase"/>
    <property type="match status" value="1"/>
</dbReference>
<sequence length="156" mass="17366">MAQWKPNATVAAVVEHDGRFLLVEEHTPDGPQFNQPAGHWELGETLLDAVVRETREETGFLVEPVHLVGIYAAPRRDEPSIVYLRFAFACRLVGEVPDAELDEGIIGPRWMTLEEIHASSSRHRSSLVVRCAEDARAGRHYPLELLTHVGFGPHAA</sequence>
<dbReference type="SUPFAM" id="SSF55811">
    <property type="entry name" value="Nudix"/>
    <property type="match status" value="1"/>
</dbReference>
<dbReference type="GO" id="GO:0017111">
    <property type="term" value="F:ribonucleoside triphosphate phosphatase activity"/>
    <property type="evidence" value="ECO:0007669"/>
    <property type="project" value="InterPro"/>
</dbReference>
<evidence type="ECO:0000256" key="1">
    <source>
        <dbReference type="ARBA" id="ARBA00001946"/>
    </source>
</evidence>
<dbReference type="InterPro" id="IPR033713">
    <property type="entry name" value="NudJ"/>
</dbReference>
<evidence type="ECO:0000313" key="9">
    <source>
        <dbReference type="Proteomes" id="UP000197424"/>
    </source>
</evidence>
<evidence type="ECO:0000256" key="3">
    <source>
        <dbReference type="ARBA" id="ARBA00011245"/>
    </source>
</evidence>
<dbReference type="Pfam" id="PF00293">
    <property type="entry name" value="NUDIX"/>
    <property type="match status" value="1"/>
</dbReference>
<dbReference type="PROSITE" id="PS00893">
    <property type="entry name" value="NUDIX_BOX"/>
    <property type="match status" value="1"/>
</dbReference>
<evidence type="ECO:0000256" key="6">
    <source>
        <dbReference type="RuleBase" id="RU364043"/>
    </source>
</evidence>
<dbReference type="InterPro" id="IPR015797">
    <property type="entry name" value="NUDIX_hydrolase-like_dom_sf"/>
</dbReference>
<feature type="domain" description="Nudix hydrolase" evidence="7">
    <location>
        <begin position="3"/>
        <end position="133"/>
    </location>
</feature>
<dbReference type="EC" id="3.6.1.-" evidence="6"/>
<dbReference type="GO" id="GO:0004787">
    <property type="term" value="F:thiamine diphosphate phosphatase activity"/>
    <property type="evidence" value="ECO:0007669"/>
    <property type="project" value="InterPro"/>
</dbReference>
<proteinExistence type="inferred from homology"/>
<name>A0A248LJC4_9NEIS</name>
<comment type="cofactor">
    <cofactor evidence="1 6">
        <name>Mg(2+)</name>
        <dbReference type="ChEBI" id="CHEBI:18420"/>
    </cofactor>
</comment>
<evidence type="ECO:0000313" key="8">
    <source>
        <dbReference type="EMBL" id="ASJ24635.1"/>
    </source>
</evidence>
<evidence type="ECO:0000256" key="2">
    <source>
        <dbReference type="ARBA" id="ARBA00007608"/>
    </source>
</evidence>
<dbReference type="PROSITE" id="PS51462">
    <property type="entry name" value="NUDIX"/>
    <property type="match status" value="1"/>
</dbReference>
<accession>A0A248LJC4</accession>
<dbReference type="InterPro" id="IPR020084">
    <property type="entry name" value="NUDIX_hydrolase_CS"/>
</dbReference>
<evidence type="ECO:0000256" key="5">
    <source>
        <dbReference type="ARBA" id="ARBA00022801"/>
    </source>
</evidence>
<gene>
    <name evidence="6" type="primary">nudJ</name>
    <name evidence="8" type="ORF">LHGZ1_1804</name>
</gene>
<protein>
    <recommendedName>
        <fullName evidence="4 6">Phosphatase NudJ</fullName>
        <ecNumber evidence="6">3.6.1.-</ecNumber>
    </recommendedName>
</protein>
<dbReference type="PANTHER" id="PTHR43222">
    <property type="entry name" value="NUDIX HYDROLASE 23"/>
    <property type="match status" value="1"/>
</dbReference>
<evidence type="ECO:0000259" key="7">
    <source>
        <dbReference type="PROSITE" id="PS51462"/>
    </source>
</evidence>
<dbReference type="AlphaFoldDB" id="A0A248LJC4"/>
<reference evidence="9" key="1">
    <citation type="submission" date="2017-06" db="EMBL/GenBank/DDBJ databases">
        <title>Whole genome sequence of Laribacter hongkongensis LHGZ1.</title>
        <authorList>
            <person name="Chen D."/>
            <person name="Wu H."/>
            <person name="Chen J."/>
        </authorList>
    </citation>
    <scope>NUCLEOTIDE SEQUENCE [LARGE SCALE GENOMIC DNA]</scope>
    <source>
        <strain evidence="9">LHGZ1</strain>
    </source>
</reference>
<keyword evidence="5 6" id="KW-0378">Hydrolase</keyword>
<dbReference type="CDD" id="cd03675">
    <property type="entry name" value="NUDIX_Hydrolase"/>
    <property type="match status" value="1"/>
</dbReference>
<organism evidence="8 9">
    <name type="scientific">Laribacter hongkongensis</name>
    <dbReference type="NCBI Taxonomy" id="168471"/>
    <lineage>
        <taxon>Bacteria</taxon>
        <taxon>Pseudomonadati</taxon>
        <taxon>Pseudomonadota</taxon>
        <taxon>Betaproteobacteria</taxon>
        <taxon>Neisseriales</taxon>
        <taxon>Aquaspirillaceae</taxon>
        <taxon>Laribacter</taxon>
    </lineage>
</organism>
<dbReference type="InterPro" id="IPR000086">
    <property type="entry name" value="NUDIX_hydrolase_dom"/>
</dbReference>